<dbReference type="EMBL" id="GBRH01262980">
    <property type="protein sequence ID" value="JAD34915.1"/>
    <property type="molecule type" value="Transcribed_RNA"/>
</dbReference>
<reference evidence="2" key="1">
    <citation type="submission" date="2014-09" db="EMBL/GenBank/DDBJ databases">
        <authorList>
            <person name="Magalhaes I.L.F."/>
            <person name="Oliveira U."/>
            <person name="Santos F.R."/>
            <person name="Vidigal T.H.D.A."/>
            <person name="Brescovit A.D."/>
            <person name="Santos A.J."/>
        </authorList>
    </citation>
    <scope>NUCLEOTIDE SEQUENCE</scope>
    <source>
        <tissue evidence="2">Shoot tissue taken approximately 20 cm above the soil surface</tissue>
    </source>
</reference>
<organism evidence="2">
    <name type="scientific">Arundo donax</name>
    <name type="common">Giant reed</name>
    <name type="synonym">Donax arundinaceus</name>
    <dbReference type="NCBI Taxonomy" id="35708"/>
    <lineage>
        <taxon>Eukaryota</taxon>
        <taxon>Viridiplantae</taxon>
        <taxon>Streptophyta</taxon>
        <taxon>Embryophyta</taxon>
        <taxon>Tracheophyta</taxon>
        <taxon>Spermatophyta</taxon>
        <taxon>Magnoliopsida</taxon>
        <taxon>Liliopsida</taxon>
        <taxon>Poales</taxon>
        <taxon>Poaceae</taxon>
        <taxon>PACMAD clade</taxon>
        <taxon>Arundinoideae</taxon>
        <taxon>Arundineae</taxon>
        <taxon>Arundo</taxon>
    </lineage>
</organism>
<evidence type="ECO:0000313" key="2">
    <source>
        <dbReference type="EMBL" id="JAD34915.1"/>
    </source>
</evidence>
<feature type="region of interest" description="Disordered" evidence="1">
    <location>
        <begin position="1"/>
        <end position="37"/>
    </location>
</feature>
<evidence type="ECO:0000256" key="1">
    <source>
        <dbReference type="SAM" id="MobiDB-lite"/>
    </source>
</evidence>
<name>A0A0A8ZDT9_ARUDO</name>
<proteinExistence type="predicted"/>
<sequence length="66" mass="6891">MFQDPPPAAACDEQDNAGDQTHRRPCPRGISTSTPRIAPPLALFASQGSSPLLLSRRTAMASGVTA</sequence>
<protein>
    <submittedName>
        <fullName evidence="2">Uncharacterized protein</fullName>
    </submittedName>
</protein>
<reference evidence="2" key="2">
    <citation type="journal article" date="2015" name="Data Brief">
        <title>Shoot transcriptome of the giant reed, Arundo donax.</title>
        <authorList>
            <person name="Barrero R.A."/>
            <person name="Guerrero F.D."/>
            <person name="Moolhuijzen P."/>
            <person name="Goolsby J.A."/>
            <person name="Tidwell J."/>
            <person name="Bellgard S.E."/>
            <person name="Bellgard M.I."/>
        </authorList>
    </citation>
    <scope>NUCLEOTIDE SEQUENCE</scope>
    <source>
        <tissue evidence="2">Shoot tissue taken approximately 20 cm above the soil surface</tissue>
    </source>
</reference>
<accession>A0A0A8ZDT9</accession>
<dbReference type="AlphaFoldDB" id="A0A0A8ZDT9"/>